<dbReference type="RefSeq" id="XP_021821553.1">
    <property type="nucleotide sequence ID" value="XM_021965861.1"/>
</dbReference>
<dbReference type="KEGG" id="pavi:110763103"/>
<comment type="function">
    <text evidence="3">Component of the exocyst complex.</text>
</comment>
<evidence type="ECO:0000256" key="2">
    <source>
        <dbReference type="ARBA" id="ARBA00022448"/>
    </source>
</evidence>
<dbReference type="FunFam" id="1.20.1280.170:FF:000003">
    <property type="entry name" value="Exocyst subunit Exo70 family protein"/>
    <property type="match status" value="1"/>
</dbReference>
<dbReference type="SMR" id="A0A6P5T429"/>
<keyword evidence="3" id="KW-0268">Exocytosis</keyword>
<keyword evidence="3" id="KW-0653">Protein transport</keyword>
<comment type="similarity">
    <text evidence="1 3">Belongs to the EXO70 family.</text>
</comment>
<dbReference type="GO" id="GO:0000145">
    <property type="term" value="C:exocyst"/>
    <property type="evidence" value="ECO:0007669"/>
    <property type="project" value="InterPro"/>
</dbReference>
<dbReference type="GO" id="GO:0006887">
    <property type="term" value="P:exocytosis"/>
    <property type="evidence" value="ECO:0007669"/>
    <property type="project" value="UniProtKB-KW"/>
</dbReference>
<dbReference type="InterPro" id="IPR016159">
    <property type="entry name" value="Cullin_repeat-like_dom_sf"/>
</dbReference>
<proteinExistence type="inferred from homology"/>
<protein>
    <recommendedName>
        <fullName evidence="3">Exocyst subunit Exo70 family protein</fullName>
    </recommendedName>
</protein>
<keyword evidence="2 3" id="KW-0813">Transport</keyword>
<reference evidence="6" key="1">
    <citation type="submission" date="2025-08" db="UniProtKB">
        <authorList>
            <consortium name="RefSeq"/>
        </authorList>
    </citation>
    <scope>IDENTIFICATION</scope>
</reference>
<accession>A0A6P5T429</accession>
<evidence type="ECO:0000313" key="6">
    <source>
        <dbReference type="RefSeq" id="XP_021821553.1"/>
    </source>
</evidence>
<dbReference type="GO" id="GO:0005546">
    <property type="term" value="F:phosphatidylinositol-4,5-bisphosphate binding"/>
    <property type="evidence" value="ECO:0007669"/>
    <property type="project" value="InterPro"/>
</dbReference>
<gene>
    <name evidence="6" type="primary">LOC110763103</name>
</gene>
<evidence type="ECO:0000313" key="5">
    <source>
        <dbReference type="Proteomes" id="UP000515124"/>
    </source>
</evidence>
<name>A0A6P5T429_PRUAV</name>
<dbReference type="InterPro" id="IPR046364">
    <property type="entry name" value="Exo70_C"/>
</dbReference>
<dbReference type="Gramene" id="Pav_sc0000063.1_g040.1.mk:mrna">
    <property type="protein sequence ID" value="Pav_sc0000063.1_g040.1.mk:CDS:1"/>
    <property type="gene ID" value="Pav_sc0000063.1_g040.1.mk"/>
</dbReference>
<dbReference type="Gene3D" id="1.20.1280.170">
    <property type="entry name" value="Exocyst complex component Exo70"/>
    <property type="match status" value="1"/>
</dbReference>
<organism evidence="5 6">
    <name type="scientific">Prunus avium</name>
    <name type="common">Cherry</name>
    <name type="synonym">Cerasus avium</name>
    <dbReference type="NCBI Taxonomy" id="42229"/>
    <lineage>
        <taxon>Eukaryota</taxon>
        <taxon>Viridiplantae</taxon>
        <taxon>Streptophyta</taxon>
        <taxon>Embryophyta</taxon>
        <taxon>Tracheophyta</taxon>
        <taxon>Spermatophyta</taxon>
        <taxon>Magnoliopsida</taxon>
        <taxon>eudicotyledons</taxon>
        <taxon>Gunneridae</taxon>
        <taxon>Pentapetalae</taxon>
        <taxon>rosids</taxon>
        <taxon>fabids</taxon>
        <taxon>Rosales</taxon>
        <taxon>Rosaceae</taxon>
        <taxon>Amygdaloideae</taxon>
        <taxon>Amygdaleae</taxon>
        <taxon>Prunus</taxon>
    </lineage>
</organism>
<feature type="domain" description="Exocyst complex subunit Exo70 C-terminal" evidence="4">
    <location>
        <begin position="272"/>
        <end position="630"/>
    </location>
</feature>
<dbReference type="Proteomes" id="UP000515124">
    <property type="component" value="Unplaced"/>
</dbReference>
<evidence type="ECO:0000259" key="4">
    <source>
        <dbReference type="Pfam" id="PF03081"/>
    </source>
</evidence>
<dbReference type="Pfam" id="PF03081">
    <property type="entry name" value="Exo70_C"/>
    <property type="match status" value="1"/>
</dbReference>
<dbReference type="PANTHER" id="PTHR12542:SF142">
    <property type="entry name" value="EXOCYST SUBUNIT EXO70 FAMILY PROTEIN"/>
    <property type="match status" value="1"/>
</dbReference>
<sequence length="648" mass="73616">MTTTTTSIGGGGEDRVLATAQQIVKSLNTPKEVREDMLLIFSSFDNRLSNITDLINGEDSKAENDRFEAAEKVIFRWESNSEAHRNSVPWEEPEESGEYLSAVDEILTLMEGLSVRSDNELVDRAENALQIAMTRLEDEFRHILIRNTVPLDLDRLYGSIRRVSLSFASNDGEIYEEFESFGEEDRDAGRFHERGGSLGDTDVDLIHPDAVVELKEIAERMIRSGYEKECIQVYSSVRRDALDECLVILGVEKLSIEEVQKIEWKSLDEKMKKWIQAVKIGVRVLLTGEKRLCDQIFEGTDETREICFNETAKGCIMQLLSFGQAVAIGRRSPEKLFRILDMYDAMADVLPDLQQMVTDEYVVIEARGVLDELGDAAKGTFAEFENAVQSEASKKPMLSGEIHPLTRYVMNYVRLLVDYSHTLNSLLDTGEEELQRLQGLPNDDLGIESMSPIGHRLLLLISNLESNLEEKSRVYDDGAMQCVFLMNNILYIVQKVKDSEIRKLLGDQWVRKRRGQVRQYATGYLRAAWSKALSCLKDEGIGGSTSNASKMALKERFKNFNANFEEIYRIQTAWKVPDAQLREELRISISEKVIPAYRSFMGRFGSQLESGRHAGKYIKYTADDLEGYVLDLFEGTPGVLHHLRRKST</sequence>
<dbReference type="PANTHER" id="PTHR12542">
    <property type="entry name" value="EXOCYST COMPLEX PROTEIN EXO70"/>
    <property type="match status" value="1"/>
</dbReference>
<keyword evidence="5" id="KW-1185">Reference proteome</keyword>
<dbReference type="GeneID" id="110763103"/>
<evidence type="ECO:0000256" key="1">
    <source>
        <dbReference type="ARBA" id="ARBA00006756"/>
    </source>
</evidence>
<dbReference type="SUPFAM" id="SSF74788">
    <property type="entry name" value="Cullin repeat-like"/>
    <property type="match status" value="1"/>
</dbReference>
<dbReference type="Pfam" id="PF20669">
    <property type="entry name" value="Exo70_N"/>
    <property type="match status" value="1"/>
</dbReference>
<dbReference type="AlphaFoldDB" id="A0A6P5T429"/>
<evidence type="ECO:0000256" key="3">
    <source>
        <dbReference type="RuleBase" id="RU365026"/>
    </source>
</evidence>
<dbReference type="InterPro" id="IPR004140">
    <property type="entry name" value="Exo70"/>
</dbReference>
<dbReference type="GO" id="GO:0015031">
    <property type="term" value="P:protein transport"/>
    <property type="evidence" value="ECO:0007669"/>
    <property type="project" value="UniProtKB-KW"/>
</dbReference>